<dbReference type="AlphaFoldDB" id="E9B6U3"/>
<dbReference type="VEuPathDB" id="TriTrypDB:LmxM.34.4130"/>
<dbReference type="InterPro" id="IPR012677">
    <property type="entry name" value="Nucleotide-bd_a/b_plait_sf"/>
</dbReference>
<dbReference type="OMA" id="NATYSMA"/>
<dbReference type="Proteomes" id="UP000007259">
    <property type="component" value="Chromosome 34"/>
</dbReference>
<dbReference type="NCBIfam" id="TIGR01628">
    <property type="entry name" value="PABP-1234"/>
    <property type="match status" value="1"/>
</dbReference>
<evidence type="ECO:0000313" key="12">
    <source>
        <dbReference type="Proteomes" id="UP000007259"/>
    </source>
</evidence>
<evidence type="ECO:0000259" key="9">
    <source>
        <dbReference type="PROSITE" id="PS50102"/>
    </source>
</evidence>
<dbReference type="Gene3D" id="1.10.1900.10">
    <property type="entry name" value="c-terminal domain of poly(a) binding protein"/>
    <property type="match status" value="1"/>
</dbReference>
<keyword evidence="3 7" id="KW-0963">Cytoplasm</keyword>
<keyword evidence="4" id="KW-0677">Repeat</keyword>
<accession>E9B6U3</accession>
<evidence type="ECO:0000256" key="8">
    <source>
        <dbReference type="SAM" id="MobiDB-lite"/>
    </source>
</evidence>
<dbReference type="SUPFAM" id="SSF63570">
    <property type="entry name" value="PABC (PABP) domain"/>
    <property type="match status" value="1"/>
</dbReference>
<feature type="region of interest" description="Disordered" evidence="8">
    <location>
        <begin position="489"/>
        <end position="513"/>
    </location>
</feature>
<evidence type="ECO:0000256" key="2">
    <source>
        <dbReference type="ARBA" id="ARBA00008557"/>
    </source>
</evidence>
<dbReference type="RefSeq" id="XP_003879410.1">
    <property type="nucleotide sequence ID" value="XM_003879361.1"/>
</dbReference>
<feature type="compositionally biased region" description="Basic and acidic residues" evidence="8">
    <location>
        <begin position="261"/>
        <end position="282"/>
    </location>
</feature>
<dbReference type="FunFam" id="3.30.70.330:FF:000606">
    <property type="entry name" value="Polyadenylate-binding protein"/>
    <property type="match status" value="1"/>
</dbReference>
<comment type="function">
    <text evidence="7">Binds the poly(A) tail of mRNA.</text>
</comment>
<feature type="domain" description="RRM" evidence="9">
    <location>
        <begin position="8"/>
        <end position="85"/>
    </location>
</feature>
<dbReference type="EMBL" id="FR799587">
    <property type="protein sequence ID" value="CBZ30966.1"/>
    <property type="molecule type" value="Genomic_DNA"/>
</dbReference>
<dbReference type="PROSITE" id="PS51309">
    <property type="entry name" value="PABC"/>
    <property type="match status" value="1"/>
</dbReference>
<feature type="domain" description="RRM" evidence="9">
    <location>
        <begin position="95"/>
        <end position="172"/>
    </location>
</feature>
<dbReference type="FunFam" id="1.10.1900.10:FF:000006">
    <property type="entry name" value="Polyadenylate-binding protein"/>
    <property type="match status" value="1"/>
</dbReference>
<dbReference type="OrthoDB" id="19742at2759"/>
<dbReference type="GO" id="GO:0005737">
    <property type="term" value="C:cytoplasm"/>
    <property type="evidence" value="ECO:0007669"/>
    <property type="project" value="UniProtKB-SubCell"/>
</dbReference>
<comment type="similarity">
    <text evidence="2 7">Belongs to the polyadenylate-binding protein type-1 family.</text>
</comment>
<dbReference type="InterPro" id="IPR003954">
    <property type="entry name" value="RRM_euk-type"/>
</dbReference>
<feature type="domain" description="RRM" evidence="9">
    <location>
        <begin position="288"/>
        <end position="367"/>
    </location>
</feature>
<comment type="subcellular location">
    <subcellularLocation>
        <location evidence="1 7">Cytoplasm</location>
    </subcellularLocation>
</comment>
<dbReference type="FunFam" id="3.30.70.330:FF:001000">
    <property type="entry name" value="Polyadenylate-binding protein"/>
    <property type="match status" value="1"/>
</dbReference>
<dbReference type="Pfam" id="PF00076">
    <property type="entry name" value="RRM_1"/>
    <property type="match status" value="4"/>
</dbReference>
<keyword evidence="12" id="KW-1185">Reference proteome</keyword>
<dbReference type="Pfam" id="PF00658">
    <property type="entry name" value="MLLE"/>
    <property type="match status" value="1"/>
</dbReference>
<sequence>MAFTGPNPSIWVGGLDPDLQEQKLYDYFVRIGPVTSVRVCVDSATQKSLGYGYVNFQDPADAEKALDQAGSKLGSRYLRIAKIQRDPSKRRSGVNNILVKKLPKSVDTYALKEMFSKFGRLTAIGLACDEKGESRGYARISFEREESAVDAVREMDGMEMDGQAIVVERYQAQHRDELLKQFTNLYVKNLDPAVTDEKLRAFFAKYGEVSSAKVRDLGAVQSEAGLGYVAFQKHEDAARAVEELNGKECEIAKAGSPLDVSRFRSREERQRDRERQRRERAQQHSKYPNLYVKGFDDTVTSERLEELFQRYGETVSVTVMMDKETGVSRCFGFVSMKDQNAASQAIQELNGSTFLSPRPLFVTYALRKDARRQNLEERSKQFRVRQNPMGGPGMGAMPPIGFMGPQMFNNVNMPFMNPRVPIMPMNGMNGIGGMNGMGGMNGVGGVGGMGGVGGVGGMGGVGGVGGVGAMGGMGGMGGMARPMAPNAMSQMRSRPMPQKPPMQSLMPQQHQQAPPQGQNLAAVLANLNPEQQKNVLGERLYSYIVRSHPSVAAKITGMLLEMDNSEILNMLDSPTMLDSKIAEAQDVLNRHMSV</sequence>
<dbReference type="SMART" id="SM00360">
    <property type="entry name" value="RRM"/>
    <property type="match status" value="4"/>
</dbReference>
<gene>
    <name evidence="11" type="ORF">LMXM_34_4130</name>
</gene>
<dbReference type="InterPro" id="IPR002004">
    <property type="entry name" value="PABP_HYD_C"/>
</dbReference>
<evidence type="ECO:0000256" key="5">
    <source>
        <dbReference type="ARBA" id="ARBA00022884"/>
    </source>
</evidence>
<dbReference type="Gene3D" id="3.30.70.330">
    <property type="match status" value="4"/>
</dbReference>
<proteinExistence type="inferred from homology"/>
<evidence type="ECO:0000256" key="4">
    <source>
        <dbReference type="ARBA" id="ARBA00022737"/>
    </source>
</evidence>
<evidence type="ECO:0000259" key="10">
    <source>
        <dbReference type="PROSITE" id="PS51309"/>
    </source>
</evidence>
<dbReference type="InterPro" id="IPR052462">
    <property type="entry name" value="SLIRP/GR-RBP-like"/>
</dbReference>
<dbReference type="GeneID" id="13451127"/>
<feature type="region of interest" description="Disordered" evidence="8">
    <location>
        <begin position="260"/>
        <end position="283"/>
    </location>
</feature>
<evidence type="ECO:0000313" key="11">
    <source>
        <dbReference type="EMBL" id="CBZ30966.1"/>
    </source>
</evidence>
<dbReference type="SUPFAM" id="SSF54928">
    <property type="entry name" value="RNA-binding domain, RBD"/>
    <property type="match status" value="3"/>
</dbReference>
<evidence type="ECO:0000256" key="1">
    <source>
        <dbReference type="ARBA" id="ARBA00004496"/>
    </source>
</evidence>
<organism evidence="11 12">
    <name type="scientific">Leishmania mexicana (strain MHOM/GT/2001/U1103)</name>
    <dbReference type="NCBI Taxonomy" id="929439"/>
    <lineage>
        <taxon>Eukaryota</taxon>
        <taxon>Discoba</taxon>
        <taxon>Euglenozoa</taxon>
        <taxon>Kinetoplastea</taxon>
        <taxon>Metakinetoplastina</taxon>
        <taxon>Trypanosomatida</taxon>
        <taxon>Trypanosomatidae</taxon>
        <taxon>Leishmaniinae</taxon>
        <taxon>Leishmania</taxon>
    </lineage>
</organism>
<dbReference type="InterPro" id="IPR006515">
    <property type="entry name" value="PABP_1234"/>
</dbReference>
<evidence type="ECO:0000256" key="6">
    <source>
        <dbReference type="PROSITE-ProRule" id="PRU00176"/>
    </source>
</evidence>
<name>E9B6U3_LEIMU</name>
<dbReference type="GO" id="GO:0003723">
    <property type="term" value="F:RNA binding"/>
    <property type="evidence" value="ECO:0007669"/>
    <property type="project" value="UniProtKB-UniRule"/>
</dbReference>
<evidence type="ECO:0000256" key="7">
    <source>
        <dbReference type="RuleBase" id="RU362004"/>
    </source>
</evidence>
<evidence type="ECO:0000256" key="3">
    <source>
        <dbReference type="ARBA" id="ARBA00022490"/>
    </source>
</evidence>
<dbReference type="FunFam" id="3.30.70.330:FF:000773">
    <property type="entry name" value="Polyadenylate-binding protein"/>
    <property type="match status" value="1"/>
</dbReference>
<feature type="domain" description="PABC" evidence="10">
    <location>
        <begin position="516"/>
        <end position="593"/>
    </location>
</feature>
<dbReference type="PANTHER" id="PTHR48027">
    <property type="entry name" value="HETEROGENEOUS NUCLEAR RIBONUCLEOPROTEIN 87F-RELATED"/>
    <property type="match status" value="1"/>
</dbReference>
<dbReference type="SMART" id="SM00361">
    <property type="entry name" value="RRM_1"/>
    <property type="match status" value="2"/>
</dbReference>
<keyword evidence="5 6" id="KW-0694">RNA-binding</keyword>
<dbReference type="InterPro" id="IPR000504">
    <property type="entry name" value="RRM_dom"/>
</dbReference>
<feature type="domain" description="RRM" evidence="9">
    <location>
        <begin position="183"/>
        <end position="265"/>
    </location>
</feature>
<dbReference type="SMART" id="SM00517">
    <property type="entry name" value="PolyA"/>
    <property type="match status" value="1"/>
</dbReference>
<dbReference type="PROSITE" id="PS50102">
    <property type="entry name" value="RRM"/>
    <property type="match status" value="4"/>
</dbReference>
<dbReference type="InterPro" id="IPR036053">
    <property type="entry name" value="PABP-dom"/>
</dbReference>
<dbReference type="InterPro" id="IPR035979">
    <property type="entry name" value="RBD_domain_sf"/>
</dbReference>
<protein>
    <recommendedName>
        <fullName evidence="7">Polyadenylate-binding protein</fullName>
        <shortName evidence="7">PABP</shortName>
    </recommendedName>
</protein>
<reference evidence="11 12" key="1">
    <citation type="journal article" date="2011" name="Genome Res.">
        <title>Chromosome and gene copy number variation allow major structural change between species and strains of Leishmania.</title>
        <authorList>
            <person name="Rogers M.B."/>
            <person name="Hilley J.D."/>
            <person name="Dickens N.J."/>
            <person name="Wilkes J."/>
            <person name="Bates P.A."/>
            <person name="Depledge D.P."/>
            <person name="Harris D."/>
            <person name="Her Y."/>
            <person name="Herzyk P."/>
            <person name="Imamura H."/>
            <person name="Otto T.D."/>
            <person name="Sanders M."/>
            <person name="Seeger K."/>
            <person name="Dujardin J.C."/>
            <person name="Berriman M."/>
            <person name="Smith D.F."/>
            <person name="Hertz-Fowler C."/>
            <person name="Mottram J.C."/>
        </authorList>
    </citation>
    <scope>NUCLEOTIDE SEQUENCE [LARGE SCALE GENOMIC DNA]</scope>
    <source>
        <strain evidence="11 12">MHOM/GT/2001/U1103</strain>
    </source>
</reference>
<dbReference type="PhylomeDB" id="E9B6U3"/>
<dbReference type="KEGG" id="lmi:LMXM_34_4130"/>
<dbReference type="FunFam" id="3.30.70.330:FF:000774">
    <property type="entry name" value="Polyadenylate-binding protein"/>
    <property type="match status" value="1"/>
</dbReference>